<feature type="domain" description="Major facilitator superfamily (MFS) profile" evidence="6">
    <location>
        <begin position="21"/>
        <end position="474"/>
    </location>
</feature>
<dbReference type="GO" id="GO:0022857">
    <property type="term" value="F:transmembrane transporter activity"/>
    <property type="evidence" value="ECO:0007669"/>
    <property type="project" value="InterPro"/>
</dbReference>
<comment type="caution">
    <text evidence="7">The sequence shown here is derived from an EMBL/GenBank/DDBJ whole genome shotgun (WGS) entry which is preliminary data.</text>
</comment>
<feature type="transmembrane region" description="Helical" evidence="5">
    <location>
        <begin position="385"/>
        <end position="409"/>
    </location>
</feature>
<evidence type="ECO:0000256" key="4">
    <source>
        <dbReference type="ARBA" id="ARBA00023136"/>
    </source>
</evidence>
<gene>
    <name evidence="7" type="ORF">OS493_027202</name>
</gene>
<feature type="transmembrane region" description="Helical" evidence="5">
    <location>
        <begin position="219"/>
        <end position="237"/>
    </location>
</feature>
<evidence type="ECO:0000256" key="1">
    <source>
        <dbReference type="ARBA" id="ARBA00004141"/>
    </source>
</evidence>
<feature type="transmembrane region" description="Helical" evidence="5">
    <location>
        <begin position="21"/>
        <end position="46"/>
    </location>
</feature>
<name>A0A9W9ZMB1_9CNID</name>
<organism evidence="7 8">
    <name type="scientific">Desmophyllum pertusum</name>
    <dbReference type="NCBI Taxonomy" id="174260"/>
    <lineage>
        <taxon>Eukaryota</taxon>
        <taxon>Metazoa</taxon>
        <taxon>Cnidaria</taxon>
        <taxon>Anthozoa</taxon>
        <taxon>Hexacorallia</taxon>
        <taxon>Scleractinia</taxon>
        <taxon>Caryophylliina</taxon>
        <taxon>Caryophylliidae</taxon>
        <taxon>Desmophyllum</taxon>
    </lineage>
</organism>
<dbReference type="InterPro" id="IPR020846">
    <property type="entry name" value="MFS_dom"/>
</dbReference>
<evidence type="ECO:0000256" key="2">
    <source>
        <dbReference type="ARBA" id="ARBA00022692"/>
    </source>
</evidence>
<dbReference type="InterPro" id="IPR005829">
    <property type="entry name" value="Sugar_transporter_CS"/>
</dbReference>
<keyword evidence="2 5" id="KW-0812">Transmembrane</keyword>
<dbReference type="SUPFAM" id="SSF103473">
    <property type="entry name" value="MFS general substrate transporter"/>
    <property type="match status" value="1"/>
</dbReference>
<dbReference type="OrthoDB" id="5969161at2759"/>
<dbReference type="PROSITE" id="PS00216">
    <property type="entry name" value="SUGAR_TRANSPORT_1"/>
    <property type="match status" value="2"/>
</dbReference>
<dbReference type="InterPro" id="IPR036259">
    <property type="entry name" value="MFS_trans_sf"/>
</dbReference>
<sequence>MALTVDQVFDKIGSFGRYQRLLLLGCNGLVFLWFGFPVLIMTFLMADPGWKCVANSSECLFNGSLPASNTSRCNIPRSEWTFTDDLTSVATEFDLVCDKAIYATIASSMIFLGFLLGGIVVGPFADKLGRRLTIYVFGFIIGVFSLLTAFPHAYWLFAVFRFIIGFGVGGASIGIYVLVTEMAGVRHRSLIGVSLWYFWTFSLLVLDLLAYLIRDWRKLAIACGVPAIPIVVGWFITRESPRWLVLKGKLMEADVVLKRIAEVNGKEMPNDQLCQPEKQRMGDLRDLFTSKKMAHKTLLSWYIWFVCGMVYYGVYLSTPNVGGNLYLNFFLTSVIEVFCLPLIVWSSDRFGRKKVIVGSLIFAALSSVGAVLFTTEDNSDKGMLAGRIIFSMIFAKVFITITFDLAYVYSAELFPTVIRNIGMGTSTGAARIGAFCSPYIVYLATVHRLLPYAIMGGNALLCGLLCLTLPETANQPTLETIDSQTPTTTSVNEVKEDSNRNINEEEKAALVPGEVLHLSNV</sequence>
<evidence type="ECO:0000259" key="6">
    <source>
        <dbReference type="PROSITE" id="PS50850"/>
    </source>
</evidence>
<keyword evidence="8" id="KW-1185">Reference proteome</keyword>
<feature type="transmembrane region" description="Helical" evidence="5">
    <location>
        <begin position="355"/>
        <end position="373"/>
    </location>
</feature>
<feature type="transmembrane region" description="Helical" evidence="5">
    <location>
        <begin position="298"/>
        <end position="318"/>
    </location>
</feature>
<protein>
    <recommendedName>
        <fullName evidence="6">Major facilitator superfamily (MFS) profile domain-containing protein</fullName>
    </recommendedName>
</protein>
<feature type="transmembrane region" description="Helical" evidence="5">
    <location>
        <begin position="100"/>
        <end position="125"/>
    </location>
</feature>
<dbReference type="Gene3D" id="1.20.1250.20">
    <property type="entry name" value="MFS general substrate transporter like domains"/>
    <property type="match status" value="1"/>
</dbReference>
<dbReference type="Pfam" id="PF00083">
    <property type="entry name" value="Sugar_tr"/>
    <property type="match status" value="1"/>
</dbReference>
<dbReference type="EMBL" id="MU825897">
    <property type="protein sequence ID" value="KAJ7383539.1"/>
    <property type="molecule type" value="Genomic_DNA"/>
</dbReference>
<dbReference type="PROSITE" id="PS00217">
    <property type="entry name" value="SUGAR_TRANSPORT_2"/>
    <property type="match status" value="1"/>
</dbReference>
<dbReference type="AlphaFoldDB" id="A0A9W9ZMB1"/>
<comment type="subcellular location">
    <subcellularLocation>
        <location evidence="1">Membrane</location>
        <topology evidence="1">Multi-pass membrane protein</topology>
    </subcellularLocation>
</comment>
<keyword evidence="3 5" id="KW-1133">Transmembrane helix</keyword>
<dbReference type="PANTHER" id="PTHR24064">
    <property type="entry name" value="SOLUTE CARRIER FAMILY 22 MEMBER"/>
    <property type="match status" value="1"/>
</dbReference>
<proteinExistence type="predicted"/>
<accession>A0A9W9ZMB1</accession>
<dbReference type="GO" id="GO:0016020">
    <property type="term" value="C:membrane"/>
    <property type="evidence" value="ECO:0007669"/>
    <property type="project" value="UniProtKB-SubCell"/>
</dbReference>
<dbReference type="InterPro" id="IPR005828">
    <property type="entry name" value="MFS_sugar_transport-like"/>
</dbReference>
<dbReference type="PROSITE" id="PS50850">
    <property type="entry name" value="MFS"/>
    <property type="match status" value="1"/>
</dbReference>
<feature type="transmembrane region" description="Helical" evidence="5">
    <location>
        <begin position="156"/>
        <end position="178"/>
    </location>
</feature>
<dbReference type="Proteomes" id="UP001163046">
    <property type="component" value="Unassembled WGS sequence"/>
</dbReference>
<evidence type="ECO:0000313" key="7">
    <source>
        <dbReference type="EMBL" id="KAJ7383539.1"/>
    </source>
</evidence>
<feature type="transmembrane region" description="Helical" evidence="5">
    <location>
        <begin position="324"/>
        <end position="343"/>
    </location>
</feature>
<evidence type="ECO:0000313" key="8">
    <source>
        <dbReference type="Proteomes" id="UP001163046"/>
    </source>
</evidence>
<reference evidence="7" key="1">
    <citation type="submission" date="2023-01" db="EMBL/GenBank/DDBJ databases">
        <title>Genome assembly of the deep-sea coral Lophelia pertusa.</title>
        <authorList>
            <person name="Herrera S."/>
            <person name="Cordes E."/>
        </authorList>
    </citation>
    <scope>NUCLEOTIDE SEQUENCE</scope>
    <source>
        <strain evidence="7">USNM1676648</strain>
        <tissue evidence="7">Polyp</tissue>
    </source>
</reference>
<feature type="transmembrane region" description="Helical" evidence="5">
    <location>
        <begin position="132"/>
        <end position="150"/>
    </location>
</feature>
<feature type="transmembrane region" description="Helical" evidence="5">
    <location>
        <begin position="190"/>
        <end position="213"/>
    </location>
</feature>
<keyword evidence="4 5" id="KW-0472">Membrane</keyword>
<evidence type="ECO:0000256" key="3">
    <source>
        <dbReference type="ARBA" id="ARBA00022989"/>
    </source>
</evidence>
<evidence type="ECO:0000256" key="5">
    <source>
        <dbReference type="SAM" id="Phobius"/>
    </source>
</evidence>